<dbReference type="Pfam" id="PF03798">
    <property type="entry name" value="TRAM_LAG1_CLN8"/>
    <property type="match status" value="1"/>
</dbReference>
<reference evidence="7" key="1">
    <citation type="journal article" date="2014" name="Nucleic Acids Res.">
        <title>The evolutionary dynamics of variant antigen genes in Babesia reveal a history of genomic innovation underlying host-parasite interaction.</title>
        <authorList>
            <person name="Jackson A.P."/>
            <person name="Otto T.D."/>
            <person name="Darby A."/>
            <person name="Ramaprasad A."/>
            <person name="Xia D."/>
            <person name="Echaide I.E."/>
            <person name="Farber M."/>
            <person name="Gahlot S."/>
            <person name="Gamble J."/>
            <person name="Gupta D."/>
            <person name="Gupta Y."/>
            <person name="Jackson L."/>
            <person name="Malandrin L."/>
            <person name="Malas T.B."/>
            <person name="Moussa E."/>
            <person name="Nair M."/>
            <person name="Reid A.J."/>
            <person name="Sanders M."/>
            <person name="Sharma J."/>
            <person name="Tracey A."/>
            <person name="Quail M.A."/>
            <person name="Weir W."/>
            <person name="Wastling J.M."/>
            <person name="Hall N."/>
            <person name="Willadsen P."/>
            <person name="Lingelbach K."/>
            <person name="Shiels B."/>
            <person name="Tait A."/>
            <person name="Berriman M."/>
            <person name="Allred D.R."/>
            <person name="Pain A."/>
        </authorList>
    </citation>
    <scope>NUCLEOTIDE SEQUENCE</scope>
    <source>
        <strain evidence="7">1802A</strain>
    </source>
</reference>
<dbReference type="EMBL" id="JAHBMH010000073">
    <property type="protein sequence ID" value="KAK1932788.1"/>
    <property type="molecule type" value="Genomic_DNA"/>
</dbReference>
<dbReference type="Proteomes" id="UP001195914">
    <property type="component" value="Unassembled WGS sequence"/>
</dbReference>
<evidence type="ECO:0000256" key="3">
    <source>
        <dbReference type="ARBA" id="ARBA00022989"/>
    </source>
</evidence>
<keyword evidence="8" id="KW-1185">Reference proteome</keyword>
<evidence type="ECO:0000256" key="4">
    <source>
        <dbReference type="ARBA" id="ARBA00023136"/>
    </source>
</evidence>
<keyword evidence="4 5" id="KW-0472">Membrane</keyword>
<evidence type="ECO:0000259" key="6">
    <source>
        <dbReference type="SMART" id="SM00724"/>
    </source>
</evidence>
<comment type="subcellular location">
    <subcellularLocation>
        <location evidence="1">Membrane</location>
        <topology evidence="1">Multi-pass membrane protein</topology>
    </subcellularLocation>
</comment>
<feature type="transmembrane region" description="Helical" evidence="5">
    <location>
        <begin position="182"/>
        <end position="199"/>
    </location>
</feature>
<name>A0AAD9G6L3_BABDI</name>
<feature type="transmembrane region" description="Helical" evidence="5">
    <location>
        <begin position="83"/>
        <end position="103"/>
    </location>
</feature>
<evidence type="ECO:0000313" key="8">
    <source>
        <dbReference type="Proteomes" id="UP001195914"/>
    </source>
</evidence>
<comment type="caution">
    <text evidence="7">The sequence shown here is derived from an EMBL/GenBank/DDBJ whole genome shotgun (WGS) entry which is preliminary data.</text>
</comment>
<organism evidence="7 8">
    <name type="scientific">Babesia divergens</name>
    <dbReference type="NCBI Taxonomy" id="32595"/>
    <lineage>
        <taxon>Eukaryota</taxon>
        <taxon>Sar</taxon>
        <taxon>Alveolata</taxon>
        <taxon>Apicomplexa</taxon>
        <taxon>Aconoidasida</taxon>
        <taxon>Piroplasmida</taxon>
        <taxon>Babesiidae</taxon>
        <taxon>Babesia</taxon>
    </lineage>
</organism>
<sequence>MATLGNATNYLTEAMEDIYERGLYGELRDVSTILQVAILLIILRYVIAGNASHSVKKRASILSWVIDRYNIAKDNKTHKLAESLWYLCWHIISFSFTLCVLRIEYGTPLNRNWLYYFLRDRRGIWFFSETPAHVAHNLVTWPHLTMTPMARSLILLTMGFWISCCIYIHWETRRSDMRIMQFHHFTTVALLVLNYVYSFHRIGMVSVLAVFMPYTSIQIVILLHDIPDILLYTTKCLTYLRNCKQVYLNIAFCSYGMGHFVMRLVLMAVYVGYPVLCNMDFLDMHGGVMGYIWTLPCGGLCIVLLATIQTMNIYWFKLIISMARKFAQGAEIGKLAIQKQPFCAADHREKDD</sequence>
<dbReference type="PANTHER" id="PTHR12560">
    <property type="entry name" value="LONGEVITY ASSURANCE FACTOR 1 LAG1"/>
    <property type="match status" value="1"/>
</dbReference>
<dbReference type="GO" id="GO:0050291">
    <property type="term" value="F:sphingosine N-acyltransferase activity"/>
    <property type="evidence" value="ECO:0007669"/>
    <property type="project" value="InterPro"/>
</dbReference>
<dbReference type="InterPro" id="IPR016439">
    <property type="entry name" value="Lag1/Lac1-like"/>
</dbReference>
<keyword evidence="2 5" id="KW-0812">Transmembrane</keyword>
<dbReference type="PIRSF" id="PIRSF005225">
    <property type="entry name" value="LAG1_LAC1"/>
    <property type="match status" value="1"/>
</dbReference>
<evidence type="ECO:0000256" key="1">
    <source>
        <dbReference type="ARBA" id="ARBA00004141"/>
    </source>
</evidence>
<evidence type="ECO:0000256" key="2">
    <source>
        <dbReference type="ARBA" id="ARBA00022692"/>
    </source>
</evidence>
<dbReference type="InterPro" id="IPR006634">
    <property type="entry name" value="TLC-dom"/>
</dbReference>
<feature type="transmembrane region" description="Helical" evidence="5">
    <location>
        <begin position="30"/>
        <end position="48"/>
    </location>
</feature>
<dbReference type="PANTHER" id="PTHR12560:SF0">
    <property type="entry name" value="LD18904P"/>
    <property type="match status" value="1"/>
</dbReference>
<dbReference type="GO" id="GO:0005783">
    <property type="term" value="C:endoplasmic reticulum"/>
    <property type="evidence" value="ECO:0007669"/>
    <property type="project" value="TreeGrafter"/>
</dbReference>
<reference evidence="7" key="2">
    <citation type="submission" date="2021-05" db="EMBL/GenBank/DDBJ databases">
        <authorList>
            <person name="Pain A."/>
        </authorList>
    </citation>
    <scope>NUCLEOTIDE SEQUENCE</scope>
    <source>
        <strain evidence="7">1802A</strain>
    </source>
</reference>
<feature type="transmembrane region" description="Helical" evidence="5">
    <location>
        <begin position="246"/>
        <end position="271"/>
    </location>
</feature>
<feature type="transmembrane region" description="Helical" evidence="5">
    <location>
        <begin position="149"/>
        <end position="170"/>
    </location>
</feature>
<feature type="transmembrane region" description="Helical" evidence="5">
    <location>
        <begin position="205"/>
        <end position="226"/>
    </location>
</feature>
<dbReference type="GO" id="GO:0016020">
    <property type="term" value="C:membrane"/>
    <property type="evidence" value="ECO:0007669"/>
    <property type="project" value="UniProtKB-SubCell"/>
</dbReference>
<evidence type="ECO:0000256" key="5">
    <source>
        <dbReference type="SAM" id="Phobius"/>
    </source>
</evidence>
<feature type="domain" description="TLC" evidence="6">
    <location>
        <begin position="78"/>
        <end position="328"/>
    </location>
</feature>
<proteinExistence type="predicted"/>
<keyword evidence="3 5" id="KW-1133">Transmembrane helix</keyword>
<gene>
    <name evidence="7" type="ORF">X943_000803</name>
</gene>
<dbReference type="GO" id="GO:0046513">
    <property type="term" value="P:ceramide biosynthetic process"/>
    <property type="evidence" value="ECO:0007669"/>
    <property type="project" value="InterPro"/>
</dbReference>
<feature type="transmembrane region" description="Helical" evidence="5">
    <location>
        <begin position="291"/>
        <end position="316"/>
    </location>
</feature>
<protein>
    <recommendedName>
        <fullName evidence="6">TLC domain-containing protein</fullName>
    </recommendedName>
</protein>
<dbReference type="AlphaFoldDB" id="A0AAD9G6L3"/>
<evidence type="ECO:0000313" key="7">
    <source>
        <dbReference type="EMBL" id="KAK1932788.1"/>
    </source>
</evidence>
<accession>A0AAD9G6L3</accession>
<dbReference type="SMART" id="SM00724">
    <property type="entry name" value="TLC"/>
    <property type="match status" value="1"/>
</dbReference>